<name>J3JHV8_9EURY</name>
<evidence type="ECO:0000256" key="1">
    <source>
        <dbReference type="SAM" id="MobiDB-lite"/>
    </source>
</evidence>
<dbReference type="Proteomes" id="UP000007813">
    <property type="component" value="Unassembled WGS sequence"/>
</dbReference>
<evidence type="ECO:0000313" key="3">
    <source>
        <dbReference type="Proteomes" id="UP000007813"/>
    </source>
</evidence>
<protein>
    <submittedName>
        <fullName evidence="2">Uncharacterized protein</fullName>
    </submittedName>
</protein>
<dbReference type="AlphaFoldDB" id="J3JHV8"/>
<evidence type="ECO:0000313" key="2">
    <source>
        <dbReference type="EMBL" id="EJN61316.1"/>
    </source>
</evidence>
<comment type="caution">
    <text evidence="2">The sequence shown here is derived from an EMBL/GenBank/DDBJ whole genome shotgun (WGS) entry which is preliminary data.</text>
</comment>
<dbReference type="EMBL" id="ALJD01000002">
    <property type="protein sequence ID" value="EJN61316.1"/>
    <property type="molecule type" value="Genomic_DNA"/>
</dbReference>
<organism evidence="2 3">
    <name type="scientific">Halogranum salarium B-1</name>
    <dbReference type="NCBI Taxonomy" id="1210908"/>
    <lineage>
        <taxon>Archaea</taxon>
        <taxon>Methanobacteriati</taxon>
        <taxon>Methanobacteriota</taxon>
        <taxon>Stenosarchaea group</taxon>
        <taxon>Halobacteria</taxon>
        <taxon>Halobacteriales</taxon>
        <taxon>Haloferacaceae</taxon>
    </lineage>
</organism>
<sequence length="112" mass="12591">MDEPRPAEGWPDAPLTTDEARDLLDDEDVVAVWVMDHDEDTRATVLSENDPDDAVIELILETPTSFRMYSYTHGVNGTAWMDYGETEKGTDGVEMMLDTLESYHVLVGDPVR</sequence>
<reference evidence="2 3" key="1">
    <citation type="journal article" date="2012" name="J. Bacteriol.">
        <title>Draft Genome Sequence of the Extremely Halophilic Archaeon Halogranum salarium B-1T.</title>
        <authorList>
            <person name="Kim K.K."/>
            <person name="Lee K.C."/>
            <person name="Lee J.S."/>
        </authorList>
    </citation>
    <scope>NUCLEOTIDE SEQUENCE [LARGE SCALE GENOMIC DNA]</scope>
    <source>
        <strain evidence="2 3">B-1</strain>
    </source>
</reference>
<accession>J3JHV8</accession>
<dbReference type="eggNOG" id="arCOG04745">
    <property type="taxonomic scope" value="Archaea"/>
</dbReference>
<proteinExistence type="predicted"/>
<feature type="region of interest" description="Disordered" evidence="1">
    <location>
        <begin position="1"/>
        <end position="21"/>
    </location>
</feature>
<gene>
    <name evidence="2" type="ORF">HSB1_03570</name>
</gene>